<proteinExistence type="predicted"/>
<dbReference type="EMBL" id="CP026118">
    <property type="protein sequence ID" value="QAS51972.1"/>
    <property type="molecule type" value="Genomic_DNA"/>
</dbReference>
<dbReference type="RefSeq" id="WP_128524157.1">
    <property type="nucleotide sequence ID" value="NZ_CP026118.1"/>
</dbReference>
<dbReference type="Pfam" id="PF13302">
    <property type="entry name" value="Acetyltransf_3"/>
    <property type="match status" value="1"/>
</dbReference>
<reference evidence="2 3" key="1">
    <citation type="submission" date="2018-01" db="EMBL/GenBank/DDBJ databases">
        <title>The whole genome sequencing and assembly of Halobacillus litoralis ERB031 strain.</title>
        <authorList>
            <person name="Lee S.-J."/>
            <person name="Park M.-K."/>
            <person name="Kim J.-Y."/>
            <person name="Lee Y.-J."/>
            <person name="Yi H."/>
            <person name="Bahn Y.-S."/>
            <person name="Kim J.F."/>
            <person name="Lee D.-W."/>
        </authorList>
    </citation>
    <scope>NUCLEOTIDE SEQUENCE [LARGE SCALE GENOMIC DNA]</scope>
    <source>
        <strain evidence="2 3">ERB 031</strain>
    </source>
</reference>
<dbReference type="KEGG" id="hli:HLI_06930"/>
<accession>A0A410MB32</accession>
<dbReference type="InterPro" id="IPR016181">
    <property type="entry name" value="Acyl_CoA_acyltransferase"/>
</dbReference>
<organism evidence="2 3">
    <name type="scientific">Halobacillus litoralis</name>
    <dbReference type="NCBI Taxonomy" id="45668"/>
    <lineage>
        <taxon>Bacteria</taxon>
        <taxon>Bacillati</taxon>
        <taxon>Bacillota</taxon>
        <taxon>Bacilli</taxon>
        <taxon>Bacillales</taxon>
        <taxon>Bacillaceae</taxon>
        <taxon>Halobacillus</taxon>
    </lineage>
</organism>
<dbReference type="OrthoDB" id="9799321at2"/>
<evidence type="ECO:0000313" key="2">
    <source>
        <dbReference type="EMBL" id="QAS51972.1"/>
    </source>
</evidence>
<dbReference type="SUPFAM" id="SSF55729">
    <property type="entry name" value="Acyl-CoA N-acyltransferases (Nat)"/>
    <property type="match status" value="1"/>
</dbReference>
<evidence type="ECO:0000259" key="1">
    <source>
        <dbReference type="PROSITE" id="PS51186"/>
    </source>
</evidence>
<sequence length="182" mass="21185">MFVHKVDEDLSLKLIDYQDAEELYNLSDRSRDHLRTWLPWINFTHSPDDTKKFIQASLQRYADNDGLTVCILYHGKIAGVVDFLEFDWGNKKTSVGYWMGADYKGKGLLTRSCRTLFDYAFQDMGLNRIEIRAAEENIKSRGIPERLGFVQEGVVRQAALLYDEYTDHVVYGMLAEEWNSNR</sequence>
<dbReference type="InterPro" id="IPR000182">
    <property type="entry name" value="GNAT_dom"/>
</dbReference>
<dbReference type="AlphaFoldDB" id="A0A410MB32"/>
<dbReference type="InterPro" id="IPR051908">
    <property type="entry name" value="Ribosomal_N-acetyltransferase"/>
</dbReference>
<evidence type="ECO:0000313" key="3">
    <source>
        <dbReference type="Proteomes" id="UP000287756"/>
    </source>
</evidence>
<gene>
    <name evidence="2" type="ORF">HLI_06930</name>
</gene>
<dbReference type="GO" id="GO:0008999">
    <property type="term" value="F:protein-N-terminal-alanine acetyltransferase activity"/>
    <property type="evidence" value="ECO:0007669"/>
    <property type="project" value="TreeGrafter"/>
</dbReference>
<dbReference type="Gene3D" id="3.40.630.30">
    <property type="match status" value="1"/>
</dbReference>
<dbReference type="PANTHER" id="PTHR43441">
    <property type="entry name" value="RIBOSOMAL-PROTEIN-SERINE ACETYLTRANSFERASE"/>
    <property type="match status" value="1"/>
</dbReference>
<dbReference type="PANTHER" id="PTHR43441:SF12">
    <property type="entry name" value="RIBOSOMAL N-ACETYLTRANSFERASE YDAF-RELATED"/>
    <property type="match status" value="1"/>
</dbReference>
<keyword evidence="2" id="KW-0808">Transferase</keyword>
<feature type="domain" description="N-acetyltransferase" evidence="1">
    <location>
        <begin position="10"/>
        <end position="176"/>
    </location>
</feature>
<dbReference type="Proteomes" id="UP000287756">
    <property type="component" value="Chromosome"/>
</dbReference>
<dbReference type="GO" id="GO:0005737">
    <property type="term" value="C:cytoplasm"/>
    <property type="evidence" value="ECO:0007669"/>
    <property type="project" value="TreeGrafter"/>
</dbReference>
<protein>
    <submittedName>
        <fullName evidence="2">RimJ/RimL family protein N-acetyltransferase</fullName>
    </submittedName>
</protein>
<dbReference type="GO" id="GO:1990189">
    <property type="term" value="F:protein N-terminal-serine acetyltransferase activity"/>
    <property type="evidence" value="ECO:0007669"/>
    <property type="project" value="TreeGrafter"/>
</dbReference>
<name>A0A410MB32_9BACI</name>
<dbReference type="PROSITE" id="PS51186">
    <property type="entry name" value="GNAT"/>
    <property type="match status" value="1"/>
</dbReference>